<accession>A0A6A6Y9Y3</accession>
<keyword evidence="3" id="KW-1185">Reference proteome</keyword>
<feature type="region of interest" description="Disordered" evidence="1">
    <location>
        <begin position="15"/>
        <end position="43"/>
    </location>
</feature>
<dbReference type="GeneID" id="54461889"/>
<protein>
    <submittedName>
        <fullName evidence="2 4">Uncharacterized protein</fullName>
    </submittedName>
</protein>
<reference evidence="4" key="3">
    <citation type="submission" date="2025-04" db="UniProtKB">
        <authorList>
            <consortium name="RefSeq"/>
        </authorList>
    </citation>
    <scope>IDENTIFICATION</scope>
    <source>
        <strain evidence="4">CBS 304.34</strain>
    </source>
</reference>
<dbReference type="RefSeq" id="XP_033571601.1">
    <property type="nucleotide sequence ID" value="XM_033720996.1"/>
</dbReference>
<gene>
    <name evidence="2 4" type="ORF">BDZ99DRAFT_467322</name>
</gene>
<dbReference type="Proteomes" id="UP000504636">
    <property type="component" value="Unplaced"/>
</dbReference>
<proteinExistence type="predicted"/>
<evidence type="ECO:0000313" key="3">
    <source>
        <dbReference type="Proteomes" id="UP000504636"/>
    </source>
</evidence>
<organism evidence="2">
    <name type="scientific">Mytilinidion resinicola</name>
    <dbReference type="NCBI Taxonomy" id="574789"/>
    <lineage>
        <taxon>Eukaryota</taxon>
        <taxon>Fungi</taxon>
        <taxon>Dikarya</taxon>
        <taxon>Ascomycota</taxon>
        <taxon>Pezizomycotina</taxon>
        <taxon>Dothideomycetes</taxon>
        <taxon>Pleosporomycetidae</taxon>
        <taxon>Mytilinidiales</taxon>
        <taxon>Mytilinidiaceae</taxon>
        <taxon>Mytilinidion</taxon>
    </lineage>
</organism>
<feature type="region of interest" description="Disordered" evidence="1">
    <location>
        <begin position="81"/>
        <end position="119"/>
    </location>
</feature>
<dbReference type="AlphaFoldDB" id="A0A6A6Y9Y3"/>
<sequence length="119" mass="13120">MARICDPCEKRAITFSRRRRRSRTREASGPHLPPPRPAAVSKCSSMPYLKPQITKGEGDGVHVHRRAPPAEVSAWYLQTALSSPTDPPTMSPRTPHLGHPAISTPPHPGENSYPMLRIA</sequence>
<evidence type="ECO:0000313" key="4">
    <source>
        <dbReference type="RefSeq" id="XP_033571601.1"/>
    </source>
</evidence>
<dbReference type="EMBL" id="MU003712">
    <property type="protein sequence ID" value="KAF2804637.1"/>
    <property type="molecule type" value="Genomic_DNA"/>
</dbReference>
<evidence type="ECO:0000256" key="1">
    <source>
        <dbReference type="SAM" id="MobiDB-lite"/>
    </source>
</evidence>
<reference evidence="4" key="2">
    <citation type="submission" date="2020-04" db="EMBL/GenBank/DDBJ databases">
        <authorList>
            <consortium name="NCBI Genome Project"/>
        </authorList>
    </citation>
    <scope>NUCLEOTIDE SEQUENCE</scope>
    <source>
        <strain evidence="4">CBS 304.34</strain>
    </source>
</reference>
<reference evidence="2 4" key="1">
    <citation type="journal article" date="2020" name="Stud. Mycol.">
        <title>101 Dothideomycetes genomes: a test case for predicting lifestyles and emergence of pathogens.</title>
        <authorList>
            <person name="Haridas S."/>
            <person name="Albert R."/>
            <person name="Binder M."/>
            <person name="Bloem J."/>
            <person name="Labutti K."/>
            <person name="Salamov A."/>
            <person name="Andreopoulos B."/>
            <person name="Baker S."/>
            <person name="Barry K."/>
            <person name="Bills G."/>
            <person name="Bluhm B."/>
            <person name="Cannon C."/>
            <person name="Castanera R."/>
            <person name="Culley D."/>
            <person name="Daum C."/>
            <person name="Ezra D."/>
            <person name="Gonzalez J."/>
            <person name="Henrissat B."/>
            <person name="Kuo A."/>
            <person name="Liang C."/>
            <person name="Lipzen A."/>
            <person name="Lutzoni F."/>
            <person name="Magnuson J."/>
            <person name="Mondo S."/>
            <person name="Nolan M."/>
            <person name="Ohm R."/>
            <person name="Pangilinan J."/>
            <person name="Park H.-J."/>
            <person name="Ramirez L."/>
            <person name="Alfaro M."/>
            <person name="Sun H."/>
            <person name="Tritt A."/>
            <person name="Yoshinaga Y."/>
            <person name="Zwiers L.-H."/>
            <person name="Turgeon B."/>
            <person name="Goodwin S."/>
            <person name="Spatafora J."/>
            <person name="Crous P."/>
            <person name="Grigoriev I."/>
        </authorList>
    </citation>
    <scope>NUCLEOTIDE SEQUENCE</scope>
    <source>
        <strain evidence="2 4">CBS 304.34</strain>
    </source>
</reference>
<name>A0A6A6Y9Y3_9PEZI</name>
<evidence type="ECO:0000313" key="2">
    <source>
        <dbReference type="EMBL" id="KAF2804637.1"/>
    </source>
</evidence>